<organism evidence="1 2">
    <name type="scientific">Candidatus Magasanikbacteria bacterium CG_4_10_14_0_2_um_filter_41_31</name>
    <dbReference type="NCBI Taxonomy" id="1974639"/>
    <lineage>
        <taxon>Bacteria</taxon>
        <taxon>Candidatus Magasanikiibacteriota</taxon>
    </lineage>
</organism>
<dbReference type="AlphaFoldDB" id="A0A2M7V632"/>
<gene>
    <name evidence="1" type="ORF">COX83_00160</name>
</gene>
<sequence length="222" mass="24964">MPNNLPSMLGRVGMSHATPQISAHAQNFATSKLNQQKERDAASVSMGRVIQKKEYGESGGPSTSIDHIIQGLPNHGDAYKGYTDEERDEIRTRLRYQHIRKMNEEKKVAADAVALKKSQEEQGGLHIKTGGTYSSSGWGGTQKILKKEFKKGKYSTYRNLSGSDKKHLEDIIKEHSVHGYIGGGHSYSTKKSMGQASWKKYKEGQITKEDYKDFKRIIRDME</sequence>
<dbReference type="EMBL" id="PFPI01000002">
    <property type="protein sequence ID" value="PIZ94081.1"/>
    <property type="molecule type" value="Genomic_DNA"/>
</dbReference>
<comment type="caution">
    <text evidence="1">The sequence shown here is derived from an EMBL/GenBank/DDBJ whole genome shotgun (WGS) entry which is preliminary data.</text>
</comment>
<proteinExistence type="predicted"/>
<evidence type="ECO:0000313" key="1">
    <source>
        <dbReference type="EMBL" id="PIZ94081.1"/>
    </source>
</evidence>
<accession>A0A2M7V632</accession>
<name>A0A2M7V632_9BACT</name>
<evidence type="ECO:0000313" key="2">
    <source>
        <dbReference type="Proteomes" id="UP000230078"/>
    </source>
</evidence>
<protein>
    <submittedName>
        <fullName evidence="1">Uncharacterized protein</fullName>
    </submittedName>
</protein>
<dbReference type="Proteomes" id="UP000230078">
    <property type="component" value="Unassembled WGS sequence"/>
</dbReference>
<reference evidence="2" key="1">
    <citation type="submission" date="2017-09" db="EMBL/GenBank/DDBJ databases">
        <title>Depth-based differentiation of microbial function through sediment-hosted aquifers and enrichment of novel symbionts in the deep terrestrial subsurface.</title>
        <authorList>
            <person name="Probst A.J."/>
            <person name="Ladd B."/>
            <person name="Jarett J.K."/>
            <person name="Geller-Mcgrath D.E."/>
            <person name="Sieber C.M.K."/>
            <person name="Emerson J.B."/>
            <person name="Anantharaman K."/>
            <person name="Thomas B.C."/>
            <person name="Malmstrom R."/>
            <person name="Stieglmeier M."/>
            <person name="Klingl A."/>
            <person name="Woyke T."/>
            <person name="Ryan C.M."/>
            <person name="Banfield J.F."/>
        </authorList>
    </citation>
    <scope>NUCLEOTIDE SEQUENCE [LARGE SCALE GENOMIC DNA]</scope>
</reference>